<comment type="subcellular location">
    <subcellularLocation>
        <location evidence="2">Secreted</location>
    </subcellularLocation>
</comment>
<dbReference type="GO" id="GO:0005576">
    <property type="term" value="C:extracellular region"/>
    <property type="evidence" value="ECO:0007669"/>
    <property type="project" value="UniProtKB-SubCell"/>
</dbReference>
<keyword evidence="3" id="KW-0964">Secreted</keyword>
<evidence type="ECO:0000256" key="7">
    <source>
        <dbReference type="ARBA" id="ARBA00023002"/>
    </source>
</evidence>
<dbReference type="EC" id="1.14.99.56" evidence="16"/>
<keyword evidence="8" id="KW-0186">Copper</keyword>
<keyword evidence="12" id="KW-0119">Carbohydrate metabolism</keyword>
<accession>A0AA39WJ06</accession>
<comment type="cofactor">
    <cofactor evidence="1">
        <name>Cu(2+)</name>
        <dbReference type="ChEBI" id="CHEBI:29036"/>
    </cofactor>
</comment>
<evidence type="ECO:0000313" key="19">
    <source>
        <dbReference type="EMBL" id="KAK0616301.1"/>
    </source>
</evidence>
<evidence type="ECO:0000313" key="20">
    <source>
        <dbReference type="Proteomes" id="UP001175000"/>
    </source>
</evidence>
<keyword evidence="6" id="KW-0136">Cellulose degradation</keyword>
<keyword evidence="20" id="KW-1185">Reference proteome</keyword>
<evidence type="ECO:0000256" key="17">
    <source>
        <dbReference type="SAM" id="SignalP"/>
    </source>
</evidence>
<comment type="similarity">
    <text evidence="14">Belongs to the polysaccharide monooxygenase AA9 family.</text>
</comment>
<keyword evidence="4" id="KW-0479">Metal-binding</keyword>
<keyword evidence="9" id="KW-0503">Monooxygenase</keyword>
<evidence type="ECO:0000256" key="6">
    <source>
        <dbReference type="ARBA" id="ARBA00023001"/>
    </source>
</evidence>
<keyword evidence="19" id="KW-0378">Hydrolase</keyword>
<dbReference type="GO" id="GO:0016787">
    <property type="term" value="F:hydrolase activity"/>
    <property type="evidence" value="ECO:0007669"/>
    <property type="project" value="UniProtKB-KW"/>
</dbReference>
<organism evidence="19 20">
    <name type="scientific">Immersiella caudata</name>
    <dbReference type="NCBI Taxonomy" id="314043"/>
    <lineage>
        <taxon>Eukaryota</taxon>
        <taxon>Fungi</taxon>
        <taxon>Dikarya</taxon>
        <taxon>Ascomycota</taxon>
        <taxon>Pezizomycotina</taxon>
        <taxon>Sordariomycetes</taxon>
        <taxon>Sordariomycetidae</taxon>
        <taxon>Sordariales</taxon>
        <taxon>Lasiosphaeriaceae</taxon>
        <taxon>Immersiella</taxon>
    </lineage>
</organism>
<evidence type="ECO:0000256" key="8">
    <source>
        <dbReference type="ARBA" id="ARBA00023008"/>
    </source>
</evidence>
<evidence type="ECO:0000256" key="14">
    <source>
        <dbReference type="ARBA" id="ARBA00044502"/>
    </source>
</evidence>
<keyword evidence="7" id="KW-0560">Oxidoreductase</keyword>
<feature type="domain" description="Auxiliary Activity family 9 catalytic" evidence="18">
    <location>
        <begin position="21"/>
        <end position="230"/>
    </location>
</feature>
<keyword evidence="11" id="KW-0325">Glycoprotein</keyword>
<evidence type="ECO:0000256" key="13">
    <source>
        <dbReference type="ARBA" id="ARBA00023326"/>
    </source>
</evidence>
<dbReference type="PANTHER" id="PTHR33353:SF18">
    <property type="entry name" value="ENDOGLUCANASE II"/>
    <property type="match status" value="1"/>
</dbReference>
<evidence type="ECO:0000256" key="9">
    <source>
        <dbReference type="ARBA" id="ARBA00023033"/>
    </source>
</evidence>
<dbReference type="PANTHER" id="PTHR33353">
    <property type="entry name" value="PUTATIVE (AFU_ORTHOLOGUE AFUA_1G12560)-RELATED"/>
    <property type="match status" value="1"/>
</dbReference>
<dbReference type="InterPro" id="IPR005103">
    <property type="entry name" value="AA9_LPMO"/>
</dbReference>
<protein>
    <recommendedName>
        <fullName evidence="16">lytic cellulose monooxygenase (C4-dehydrogenating)</fullName>
        <ecNumber evidence="16">1.14.99.56</ecNumber>
    </recommendedName>
</protein>
<feature type="chain" id="PRO_5041274109" description="lytic cellulose monooxygenase (C4-dehydrogenating)" evidence="17">
    <location>
        <begin position="21"/>
        <end position="245"/>
    </location>
</feature>
<dbReference type="Proteomes" id="UP001175000">
    <property type="component" value="Unassembled WGS sequence"/>
</dbReference>
<dbReference type="Gene3D" id="2.70.50.70">
    <property type="match status" value="1"/>
</dbReference>
<keyword evidence="10" id="KW-1015">Disulfide bond</keyword>
<proteinExistence type="inferred from homology"/>
<evidence type="ECO:0000256" key="4">
    <source>
        <dbReference type="ARBA" id="ARBA00022723"/>
    </source>
</evidence>
<keyword evidence="5 17" id="KW-0732">Signal</keyword>
<reference evidence="19" key="1">
    <citation type="submission" date="2023-06" db="EMBL/GenBank/DDBJ databases">
        <title>Genome-scale phylogeny and comparative genomics of the fungal order Sordariales.</title>
        <authorList>
            <consortium name="Lawrence Berkeley National Laboratory"/>
            <person name="Hensen N."/>
            <person name="Bonometti L."/>
            <person name="Westerberg I."/>
            <person name="Brannstrom I.O."/>
            <person name="Guillou S."/>
            <person name="Cros-Aarteil S."/>
            <person name="Calhoun S."/>
            <person name="Haridas S."/>
            <person name="Kuo A."/>
            <person name="Mondo S."/>
            <person name="Pangilinan J."/>
            <person name="Riley R."/>
            <person name="Labutti K."/>
            <person name="Andreopoulos B."/>
            <person name="Lipzen A."/>
            <person name="Chen C."/>
            <person name="Yanf M."/>
            <person name="Daum C."/>
            <person name="Ng V."/>
            <person name="Clum A."/>
            <person name="Steindorff A."/>
            <person name="Ohm R."/>
            <person name="Martin F."/>
            <person name="Silar P."/>
            <person name="Natvig D."/>
            <person name="Lalanne C."/>
            <person name="Gautier V."/>
            <person name="Ament-Velasquez S.L."/>
            <person name="Kruys A."/>
            <person name="Hutchinson M.I."/>
            <person name="Powell A.J."/>
            <person name="Barry K."/>
            <person name="Miller A.N."/>
            <person name="Grigoriev I.V."/>
            <person name="Debuchy R."/>
            <person name="Gladieux P."/>
            <person name="Thoren M.H."/>
            <person name="Johannesson H."/>
        </authorList>
    </citation>
    <scope>NUCLEOTIDE SEQUENCE</scope>
    <source>
        <strain evidence="19">CBS 606.72</strain>
    </source>
</reference>
<evidence type="ECO:0000256" key="2">
    <source>
        <dbReference type="ARBA" id="ARBA00004613"/>
    </source>
</evidence>
<comment type="catalytic activity">
    <reaction evidence="15">
        <text>[(1-&gt;4)-beta-D-glucosyl]n+m + reduced acceptor + O2 = 4-dehydro-beta-D-glucosyl-[(1-&gt;4)-beta-D-glucosyl]n-1 + [(1-&gt;4)-beta-D-glucosyl]m + acceptor + H2O.</text>
        <dbReference type="EC" id="1.14.99.56"/>
    </reaction>
</comment>
<feature type="signal peptide" evidence="17">
    <location>
        <begin position="1"/>
        <end position="20"/>
    </location>
</feature>
<evidence type="ECO:0000256" key="11">
    <source>
        <dbReference type="ARBA" id="ARBA00023180"/>
    </source>
</evidence>
<dbReference type="CDD" id="cd21175">
    <property type="entry name" value="LPMO_AA9"/>
    <property type="match status" value="1"/>
</dbReference>
<comment type="caution">
    <text evidence="19">The sequence shown here is derived from an EMBL/GenBank/DDBJ whole genome shotgun (WGS) entry which is preliminary data.</text>
</comment>
<evidence type="ECO:0000256" key="5">
    <source>
        <dbReference type="ARBA" id="ARBA00022729"/>
    </source>
</evidence>
<dbReference type="GO" id="GO:0004497">
    <property type="term" value="F:monooxygenase activity"/>
    <property type="evidence" value="ECO:0007669"/>
    <property type="project" value="UniProtKB-KW"/>
</dbReference>
<evidence type="ECO:0000256" key="15">
    <source>
        <dbReference type="ARBA" id="ARBA00045077"/>
    </source>
</evidence>
<keyword evidence="13" id="KW-0624">Polysaccharide degradation</keyword>
<gene>
    <name evidence="19" type="ORF">B0T14DRAFT_433441</name>
</gene>
<evidence type="ECO:0000259" key="18">
    <source>
        <dbReference type="Pfam" id="PF03443"/>
    </source>
</evidence>
<evidence type="ECO:0000256" key="3">
    <source>
        <dbReference type="ARBA" id="ARBA00022525"/>
    </source>
</evidence>
<dbReference type="GO" id="GO:0046872">
    <property type="term" value="F:metal ion binding"/>
    <property type="evidence" value="ECO:0007669"/>
    <property type="project" value="UniProtKB-KW"/>
</dbReference>
<dbReference type="GO" id="GO:0030245">
    <property type="term" value="P:cellulose catabolic process"/>
    <property type="evidence" value="ECO:0007669"/>
    <property type="project" value="UniProtKB-KW"/>
</dbReference>
<dbReference type="EMBL" id="JAULSU010000005">
    <property type="protein sequence ID" value="KAK0616301.1"/>
    <property type="molecule type" value="Genomic_DNA"/>
</dbReference>
<evidence type="ECO:0000256" key="16">
    <source>
        <dbReference type="ARBA" id="ARBA00047174"/>
    </source>
</evidence>
<evidence type="ECO:0000256" key="10">
    <source>
        <dbReference type="ARBA" id="ARBA00023157"/>
    </source>
</evidence>
<name>A0AA39WJ06_9PEZI</name>
<evidence type="ECO:0000256" key="1">
    <source>
        <dbReference type="ARBA" id="ARBA00001973"/>
    </source>
</evidence>
<evidence type="ECO:0000256" key="12">
    <source>
        <dbReference type="ARBA" id="ARBA00023277"/>
    </source>
</evidence>
<dbReference type="Pfam" id="PF03443">
    <property type="entry name" value="AA9"/>
    <property type="match status" value="1"/>
</dbReference>
<dbReference type="InterPro" id="IPR049892">
    <property type="entry name" value="AA9"/>
</dbReference>
<dbReference type="AlphaFoldDB" id="A0AA39WJ06"/>
<sequence>MKFPFVQFTVAAVSVSLASAHTIFVQLTADGKTHPVSHGIRTPSYDGPQTNVMSNNMACNGPPNPTMPSDKIISVTAGTNVSAVWRHTLQSGPNEVMDAGHKGPVMAYLKKVTSAKTDSGVGDGWFKIQEGGYSNGKWATNTVIDNKGNQVIHIPKCIADGQYLLRAEMVALHGARSNGGAQLYMECAQIEITGGTGSVKPKTYSIPGVYKSNDPGLLIDIYSMKPTSKYVIPGENFASCLCVHN</sequence>